<dbReference type="PANTHER" id="PTHR13520:SF0">
    <property type="entry name" value="RAD50-INTERACTING PROTEIN 1"/>
    <property type="match status" value="1"/>
</dbReference>
<dbReference type="STRING" id="10195.A0A3M7QS16"/>
<evidence type="ECO:0000313" key="1">
    <source>
        <dbReference type="EMBL" id="RNA14140.1"/>
    </source>
</evidence>
<accession>A0A3M7QS16</accession>
<comment type="caution">
    <text evidence="1">The sequence shown here is derived from an EMBL/GenBank/DDBJ whole genome shotgun (WGS) entry which is preliminary data.</text>
</comment>
<dbReference type="Pfam" id="PF04437">
    <property type="entry name" value="RINT1_TIP1"/>
    <property type="match status" value="1"/>
</dbReference>
<keyword evidence="2" id="KW-1185">Reference proteome</keyword>
<dbReference type="PANTHER" id="PTHR13520">
    <property type="entry name" value="RAD50-INTERACTING PROTEIN 1 RINT-1"/>
    <property type="match status" value="1"/>
</dbReference>
<dbReference type="GO" id="GO:0060628">
    <property type="term" value="P:regulation of ER to Golgi vesicle-mediated transport"/>
    <property type="evidence" value="ECO:0007669"/>
    <property type="project" value="TreeGrafter"/>
</dbReference>
<proteinExistence type="predicted"/>
<dbReference type="AlphaFoldDB" id="A0A3M7QS16"/>
<dbReference type="OrthoDB" id="2189254at2759"/>
<dbReference type="Proteomes" id="UP000276133">
    <property type="component" value="Unassembled WGS sequence"/>
</dbReference>
<sequence length="268" mass="31669">MKNQRLENNLKFTFNKFSLFHYLIKKIAHSHGLGEVNFDSIQEIFCFIQTQKNLINFDLKKIILFINKLVCLIREKLDADIKKLFDNSEQFLHTIDELLTFSNQLVSFLDSTESSSLFSDQQHFYTCLHIICENQFLFTHWLSLEKQIWQKYLDEMFSNQSQLFCSNFNIEKSPMNNSDLKDLWPANNSNFSSSKSTKCAECFILIIKSIQDRYFKLPYPSKQLRFVSLQIDLLTDFHLRLCQILRDEANNIFSKTCLGFNINSDLDI</sequence>
<gene>
    <name evidence="1" type="ORF">BpHYR1_010088</name>
</gene>
<reference evidence="1 2" key="1">
    <citation type="journal article" date="2018" name="Sci. Rep.">
        <title>Genomic signatures of local adaptation to the degree of environmental predictability in rotifers.</title>
        <authorList>
            <person name="Franch-Gras L."/>
            <person name="Hahn C."/>
            <person name="Garcia-Roger E.M."/>
            <person name="Carmona M.J."/>
            <person name="Serra M."/>
            <person name="Gomez A."/>
        </authorList>
    </citation>
    <scope>NUCLEOTIDE SEQUENCE [LARGE SCALE GENOMIC DNA]</scope>
    <source>
        <strain evidence="1">HYR1</strain>
    </source>
</reference>
<dbReference type="InterPro" id="IPR007528">
    <property type="entry name" value="RINT1_Tip20"/>
</dbReference>
<name>A0A3M7QS16_BRAPC</name>
<organism evidence="1 2">
    <name type="scientific">Brachionus plicatilis</name>
    <name type="common">Marine rotifer</name>
    <name type="synonym">Brachionus muelleri</name>
    <dbReference type="NCBI Taxonomy" id="10195"/>
    <lineage>
        <taxon>Eukaryota</taxon>
        <taxon>Metazoa</taxon>
        <taxon>Spiralia</taxon>
        <taxon>Gnathifera</taxon>
        <taxon>Rotifera</taxon>
        <taxon>Eurotatoria</taxon>
        <taxon>Monogononta</taxon>
        <taxon>Pseudotrocha</taxon>
        <taxon>Ploima</taxon>
        <taxon>Brachionidae</taxon>
        <taxon>Brachionus</taxon>
    </lineage>
</organism>
<dbReference type="PROSITE" id="PS51386">
    <property type="entry name" value="RINT1_TIP20"/>
    <property type="match status" value="1"/>
</dbReference>
<dbReference type="EMBL" id="REGN01005252">
    <property type="protein sequence ID" value="RNA14140.1"/>
    <property type="molecule type" value="Genomic_DNA"/>
</dbReference>
<dbReference type="GO" id="GO:0006890">
    <property type="term" value="P:retrograde vesicle-mediated transport, Golgi to endoplasmic reticulum"/>
    <property type="evidence" value="ECO:0007669"/>
    <property type="project" value="InterPro"/>
</dbReference>
<protein>
    <submittedName>
        <fullName evidence="1">RAD50-interacting 1</fullName>
    </submittedName>
</protein>
<evidence type="ECO:0000313" key="2">
    <source>
        <dbReference type="Proteomes" id="UP000276133"/>
    </source>
</evidence>
<dbReference type="GO" id="GO:0006888">
    <property type="term" value="P:endoplasmic reticulum to Golgi vesicle-mediated transport"/>
    <property type="evidence" value="ECO:0007669"/>
    <property type="project" value="InterPro"/>
</dbReference>
<dbReference type="GO" id="GO:0070939">
    <property type="term" value="C:Dsl1/NZR complex"/>
    <property type="evidence" value="ECO:0007669"/>
    <property type="project" value="InterPro"/>
</dbReference>